<evidence type="ECO:0000256" key="6">
    <source>
        <dbReference type="SAM" id="Phobius"/>
    </source>
</evidence>
<dbReference type="Gene3D" id="1.20.1250.20">
    <property type="entry name" value="MFS general substrate transporter like domains"/>
    <property type="match status" value="1"/>
</dbReference>
<feature type="transmembrane region" description="Helical" evidence="6">
    <location>
        <begin position="30"/>
        <end position="52"/>
    </location>
</feature>
<dbReference type="OrthoDB" id="370281at2759"/>
<evidence type="ECO:0000313" key="8">
    <source>
        <dbReference type="EMBL" id="EGB02749.1"/>
    </source>
</evidence>
<comment type="subcellular location">
    <subcellularLocation>
        <location evidence="1">Endomembrane system</location>
        <topology evidence="1">Multi-pass membrane protein</topology>
    </subcellularLocation>
</comment>
<dbReference type="RefSeq" id="XP_009042553.1">
    <property type="nucleotide sequence ID" value="XM_009044305.1"/>
</dbReference>
<keyword evidence="9" id="KW-1185">Reference proteome</keyword>
<dbReference type="eggNOG" id="KOG2325">
    <property type="taxonomic scope" value="Eukaryota"/>
</dbReference>
<accession>F0YQ61</accession>
<feature type="transmembrane region" description="Helical" evidence="6">
    <location>
        <begin position="119"/>
        <end position="140"/>
    </location>
</feature>
<dbReference type="InParanoid" id="F0YQ61"/>
<dbReference type="EMBL" id="GL833331">
    <property type="protein sequence ID" value="EGB02749.1"/>
    <property type="molecule type" value="Genomic_DNA"/>
</dbReference>
<evidence type="ECO:0000256" key="2">
    <source>
        <dbReference type="ARBA" id="ARBA00022448"/>
    </source>
</evidence>
<keyword evidence="2" id="KW-0813">Transport</keyword>
<evidence type="ECO:0000256" key="1">
    <source>
        <dbReference type="ARBA" id="ARBA00004127"/>
    </source>
</evidence>
<dbReference type="InterPro" id="IPR051068">
    <property type="entry name" value="MFS_Domain-Containing_Protein"/>
</dbReference>
<protein>
    <recommendedName>
        <fullName evidence="7">Major facilitator superfamily (MFS) profile domain-containing protein</fullName>
    </recommendedName>
</protein>
<dbReference type="InterPro" id="IPR001958">
    <property type="entry name" value="Tet-R_TetA/multi-R_MdtG-like"/>
</dbReference>
<dbReference type="OMA" id="WINVIMG"/>
<dbReference type="GO" id="GO:0022857">
    <property type="term" value="F:transmembrane transporter activity"/>
    <property type="evidence" value="ECO:0007669"/>
    <property type="project" value="InterPro"/>
</dbReference>
<dbReference type="KEGG" id="aaf:AURANDRAFT_68599"/>
<dbReference type="GO" id="GO:0012505">
    <property type="term" value="C:endomembrane system"/>
    <property type="evidence" value="ECO:0007669"/>
    <property type="project" value="UniProtKB-SubCell"/>
</dbReference>
<dbReference type="Proteomes" id="UP000002729">
    <property type="component" value="Unassembled WGS sequence"/>
</dbReference>
<keyword evidence="3 6" id="KW-0812">Transmembrane</keyword>
<keyword evidence="5 6" id="KW-0472">Membrane</keyword>
<dbReference type="InterPro" id="IPR011701">
    <property type="entry name" value="MFS"/>
</dbReference>
<evidence type="ECO:0000256" key="3">
    <source>
        <dbReference type="ARBA" id="ARBA00022692"/>
    </source>
</evidence>
<feature type="transmembrane region" description="Helical" evidence="6">
    <location>
        <begin position="358"/>
        <end position="381"/>
    </location>
</feature>
<dbReference type="Pfam" id="PF07690">
    <property type="entry name" value="MFS_1"/>
    <property type="match status" value="1"/>
</dbReference>
<keyword evidence="4 6" id="KW-1133">Transmembrane helix</keyword>
<feature type="transmembrane region" description="Helical" evidence="6">
    <location>
        <begin position="201"/>
        <end position="223"/>
    </location>
</feature>
<reference evidence="8 9" key="1">
    <citation type="journal article" date="2011" name="Proc. Natl. Acad. Sci. U.S.A.">
        <title>Niche of harmful alga Aureococcus anophagefferens revealed through ecogenomics.</title>
        <authorList>
            <person name="Gobler C.J."/>
            <person name="Berry D.L."/>
            <person name="Dyhrman S.T."/>
            <person name="Wilhelm S.W."/>
            <person name="Salamov A."/>
            <person name="Lobanov A.V."/>
            <person name="Zhang Y."/>
            <person name="Collier J.L."/>
            <person name="Wurch L.L."/>
            <person name="Kustka A.B."/>
            <person name="Dill B.D."/>
            <person name="Shah M."/>
            <person name="VerBerkmoes N.C."/>
            <person name="Kuo A."/>
            <person name="Terry A."/>
            <person name="Pangilinan J."/>
            <person name="Lindquist E.A."/>
            <person name="Lucas S."/>
            <person name="Paulsen I.T."/>
            <person name="Hattenrath-Lehmann T.K."/>
            <person name="Talmage S.C."/>
            <person name="Walker E.A."/>
            <person name="Koch F."/>
            <person name="Burson A.M."/>
            <person name="Marcoval M.A."/>
            <person name="Tang Y.Z."/>
            <person name="Lecleir G.R."/>
            <person name="Coyne K.J."/>
            <person name="Berg G.M."/>
            <person name="Bertrand E.M."/>
            <person name="Saito M.A."/>
            <person name="Gladyshev V.N."/>
            <person name="Grigoriev I.V."/>
        </authorList>
    </citation>
    <scope>NUCLEOTIDE SEQUENCE [LARGE SCALE GENOMIC DNA]</scope>
    <source>
        <strain evidence="9">CCMP 1984</strain>
    </source>
</reference>
<gene>
    <name evidence="8" type="ORF">AURANDRAFT_68599</name>
</gene>
<feature type="transmembrane region" description="Helical" evidence="6">
    <location>
        <begin position="95"/>
        <end position="113"/>
    </location>
</feature>
<dbReference type="AlphaFoldDB" id="F0YQ61"/>
<dbReference type="PRINTS" id="PR01035">
    <property type="entry name" value="TCRTETA"/>
</dbReference>
<feature type="domain" description="Major facilitator superfamily (MFS) profile" evidence="7">
    <location>
        <begin position="29"/>
        <end position="447"/>
    </location>
</feature>
<feature type="transmembrane region" description="Helical" evidence="6">
    <location>
        <begin position="393"/>
        <end position="417"/>
    </location>
</feature>
<dbReference type="GeneID" id="20226903"/>
<dbReference type="PANTHER" id="PTHR23510:SF3">
    <property type="entry name" value="MAJOR FACILITATOR SUPERFAMILY DOMAIN-CONTAINING PROTEIN 8"/>
    <property type="match status" value="1"/>
</dbReference>
<evidence type="ECO:0000256" key="4">
    <source>
        <dbReference type="ARBA" id="ARBA00022989"/>
    </source>
</evidence>
<dbReference type="PANTHER" id="PTHR23510">
    <property type="entry name" value="INNER MEMBRANE TRANSPORT PROTEIN YAJR"/>
    <property type="match status" value="1"/>
</dbReference>
<evidence type="ECO:0000259" key="7">
    <source>
        <dbReference type="PROSITE" id="PS50850"/>
    </source>
</evidence>
<dbReference type="InterPro" id="IPR036259">
    <property type="entry name" value="MFS_trans_sf"/>
</dbReference>
<feature type="transmembrane region" description="Helical" evidence="6">
    <location>
        <begin position="296"/>
        <end position="314"/>
    </location>
</feature>
<proteinExistence type="predicted"/>
<dbReference type="SUPFAM" id="SSF103473">
    <property type="entry name" value="MFS general substrate transporter"/>
    <property type="match status" value="1"/>
</dbReference>
<dbReference type="InterPro" id="IPR020846">
    <property type="entry name" value="MFS_dom"/>
</dbReference>
<evidence type="ECO:0000256" key="5">
    <source>
        <dbReference type="ARBA" id="ARBA00023136"/>
    </source>
</evidence>
<organism evidence="9">
    <name type="scientific">Aureococcus anophagefferens</name>
    <name type="common">Harmful bloom alga</name>
    <dbReference type="NCBI Taxonomy" id="44056"/>
    <lineage>
        <taxon>Eukaryota</taxon>
        <taxon>Sar</taxon>
        <taxon>Stramenopiles</taxon>
        <taxon>Ochrophyta</taxon>
        <taxon>Pelagophyceae</taxon>
        <taxon>Pelagomonadales</taxon>
        <taxon>Pelagomonadaceae</taxon>
        <taxon>Aureococcus</taxon>
    </lineage>
</organism>
<dbReference type="PROSITE" id="PS50850">
    <property type="entry name" value="MFS"/>
    <property type="match status" value="1"/>
</dbReference>
<name>F0YQ61_AURAN</name>
<sequence>MSYGTVATREPSGAVSLQIEVGAAPRRASFWAVAYMVLLGDSVRGIFFPTLWPLVSSLGGTRAHQGIIVAAFSLGRVLVSPWYGAHSTRHGYRGVLLFAHGVIVAGALLYTQVRGLASLFAAQVVLGLGCGTLGVTRAYVAESVPRDQRTVYLGRLTAMQYAGLTTTSFLGSLLSRCGDGLAARYGGTRAGALLRLDGLTFAAYAVLAGALAAVALLLAPTFVDFVPAARPPAAAAAAGAAPAPLAASDAAADRRHARLVAVGLVLNVVTKGSIGCYETLGVSYAQAELGLPGPVVGYYVSASGLVGVLFLLSFRPLGRLFDDVELVLYGIAVMVASCALMVRPVAAALGGGDAFQVWLTALFAMYAVGYPVGHTAVIGWFSKAMGRRPQGMLMGLFASAGSLARIVFPVCTGLVAVSFGSDAVFATLAALLGATLLIIAYFRAAFRGAIA</sequence>
<evidence type="ECO:0000313" key="9">
    <source>
        <dbReference type="Proteomes" id="UP000002729"/>
    </source>
</evidence>
<feature type="transmembrane region" description="Helical" evidence="6">
    <location>
        <begin position="64"/>
        <end position="83"/>
    </location>
</feature>
<feature type="transmembrane region" description="Helical" evidence="6">
    <location>
        <begin position="423"/>
        <end position="442"/>
    </location>
</feature>
<feature type="transmembrane region" description="Helical" evidence="6">
    <location>
        <begin position="326"/>
        <end position="346"/>
    </location>
</feature>